<dbReference type="PANTHER" id="PTHR46268">
    <property type="entry name" value="STRESS RESPONSE PROTEIN NHAX"/>
    <property type="match status" value="1"/>
</dbReference>
<dbReference type="GeneID" id="72419564"/>
<sequence>MKNENKVLACVDQSRYADYVADCAAWAAHRMNAPLEFLHVIDSHPERGMGDDRSGAIGIDAQESLLAKLSAEDETRAKSAREQGRLFLNRLRERAMAIGATDVDVRQRHGDLEETVVEQAKGVRLLVLGRRGADAATSQRSELGHHVEHMVRALNRPILTVTEDFKAPQRVMIAFDGGVVTRRGVEMVAGSPLFRGLPILLLMSGTQRKDASKSLEWARGALEVAGFEVTSSMTPGEAQEVIVRTIQEQAIDMLIMGAFGHSPLRSLVVGSKTTELLKASTIPTLLLR</sequence>
<dbReference type="SUPFAM" id="SSF52402">
    <property type="entry name" value="Adenine nucleotide alpha hydrolases-like"/>
    <property type="match status" value="2"/>
</dbReference>
<evidence type="ECO:0000313" key="3">
    <source>
        <dbReference type="EMBL" id="MUI35290.1"/>
    </source>
</evidence>
<feature type="domain" description="UspA" evidence="2">
    <location>
        <begin position="6"/>
        <end position="161"/>
    </location>
</feature>
<feature type="domain" description="UspA" evidence="2">
    <location>
        <begin position="216"/>
        <end position="288"/>
    </location>
</feature>
<dbReference type="InterPro" id="IPR006016">
    <property type="entry name" value="UspA"/>
</dbReference>
<evidence type="ECO:0000259" key="2">
    <source>
        <dbReference type="Pfam" id="PF00582"/>
    </source>
</evidence>
<comment type="similarity">
    <text evidence="1">Belongs to the universal stress protein A family.</text>
</comment>
<gene>
    <name evidence="3" type="ORF">GNQ48_09750</name>
</gene>
<dbReference type="Gene3D" id="3.40.50.12370">
    <property type="match status" value="1"/>
</dbReference>
<name>A0A844NIN5_PSEAI</name>
<evidence type="ECO:0000313" key="4">
    <source>
        <dbReference type="Proteomes" id="UP000433532"/>
    </source>
</evidence>
<dbReference type="EMBL" id="WOAD01000006">
    <property type="protein sequence ID" value="MUI35290.1"/>
    <property type="molecule type" value="Genomic_DNA"/>
</dbReference>
<dbReference type="CDD" id="cd00293">
    <property type="entry name" value="USP-like"/>
    <property type="match status" value="2"/>
</dbReference>
<protein>
    <submittedName>
        <fullName evidence="3">Universal stress protein</fullName>
    </submittedName>
</protein>
<dbReference type="Pfam" id="PF00582">
    <property type="entry name" value="Usp"/>
    <property type="match status" value="2"/>
</dbReference>
<dbReference type="PRINTS" id="PR01438">
    <property type="entry name" value="UNVRSLSTRESS"/>
</dbReference>
<proteinExistence type="inferred from homology"/>
<evidence type="ECO:0000256" key="1">
    <source>
        <dbReference type="ARBA" id="ARBA00008791"/>
    </source>
</evidence>
<dbReference type="RefSeq" id="WP_022580562.1">
    <property type="nucleotide sequence ID" value="NZ_BIFN01000025.1"/>
</dbReference>
<comment type="caution">
    <text evidence="3">The sequence shown here is derived from an EMBL/GenBank/DDBJ whole genome shotgun (WGS) entry which is preliminary data.</text>
</comment>
<dbReference type="Proteomes" id="UP000433532">
    <property type="component" value="Unassembled WGS sequence"/>
</dbReference>
<organism evidence="3 4">
    <name type="scientific">Pseudomonas aeruginosa</name>
    <dbReference type="NCBI Taxonomy" id="287"/>
    <lineage>
        <taxon>Bacteria</taxon>
        <taxon>Pseudomonadati</taxon>
        <taxon>Pseudomonadota</taxon>
        <taxon>Gammaproteobacteria</taxon>
        <taxon>Pseudomonadales</taxon>
        <taxon>Pseudomonadaceae</taxon>
        <taxon>Pseudomonas</taxon>
    </lineage>
</organism>
<dbReference type="InterPro" id="IPR006015">
    <property type="entry name" value="Universal_stress_UspA"/>
</dbReference>
<dbReference type="PANTHER" id="PTHR46268:SF6">
    <property type="entry name" value="UNIVERSAL STRESS PROTEIN UP12"/>
    <property type="match status" value="1"/>
</dbReference>
<reference evidence="3 4" key="1">
    <citation type="submission" date="2019-11" db="EMBL/GenBank/DDBJ databases">
        <title>Genomes of ocular Pseudomonas aeruginosa isolates.</title>
        <authorList>
            <person name="Khan M."/>
            <person name="Rice S.A."/>
            <person name="Willcox M.D.P."/>
            <person name="Stapleton F."/>
        </authorList>
    </citation>
    <scope>NUCLEOTIDE SEQUENCE [LARGE SCALE GENOMIC DNA]</scope>
    <source>
        <strain evidence="3 4">PA221</strain>
    </source>
</reference>
<dbReference type="AlphaFoldDB" id="A0A844NIN5"/>
<accession>A0A844NIN5</accession>